<evidence type="ECO:0000313" key="3">
    <source>
        <dbReference type="EMBL" id="SQH73073.1"/>
    </source>
</evidence>
<organism evidence="2 4">
    <name type="scientific">Porphyromonas crevioricanis</name>
    <dbReference type="NCBI Taxonomy" id="393921"/>
    <lineage>
        <taxon>Bacteria</taxon>
        <taxon>Pseudomonadati</taxon>
        <taxon>Bacteroidota</taxon>
        <taxon>Bacteroidia</taxon>
        <taxon>Bacteroidales</taxon>
        <taxon>Porphyromonadaceae</taxon>
        <taxon>Porphyromonas</taxon>
    </lineage>
</organism>
<evidence type="ECO:0000313" key="2">
    <source>
        <dbReference type="EMBL" id="KGN93069.1"/>
    </source>
</evidence>
<dbReference type="Gene3D" id="3.10.129.10">
    <property type="entry name" value="Hotdog Thioesterase"/>
    <property type="match status" value="1"/>
</dbReference>
<evidence type="ECO:0000259" key="1">
    <source>
        <dbReference type="Pfam" id="PF03061"/>
    </source>
</evidence>
<dbReference type="eggNOG" id="COG1607">
    <property type="taxonomic scope" value="Bacteria"/>
</dbReference>
<dbReference type="InterPro" id="IPR029069">
    <property type="entry name" value="HotDog_dom_sf"/>
</dbReference>
<name>A0A0A2FXW2_9PORP</name>
<dbReference type="Pfam" id="PF03061">
    <property type="entry name" value="4HBT"/>
    <property type="match status" value="1"/>
</dbReference>
<dbReference type="Proteomes" id="UP000030136">
    <property type="component" value="Unassembled WGS sequence"/>
</dbReference>
<gene>
    <name evidence="2" type="ORF">HQ38_09925</name>
    <name evidence="3" type="ORF">NCTC12858_00913</name>
</gene>
<dbReference type="KEGG" id="pcre:NCTC12858_00913"/>
<dbReference type="EMBL" id="JQJC01000030">
    <property type="protein sequence ID" value="KGN93069.1"/>
    <property type="molecule type" value="Genomic_DNA"/>
</dbReference>
<dbReference type="RefSeq" id="WP_023937116.1">
    <property type="nucleotide sequence ID" value="NZ_FUXH01000007.1"/>
</dbReference>
<dbReference type="GO" id="GO:0016790">
    <property type="term" value="F:thiolester hydrolase activity"/>
    <property type="evidence" value="ECO:0007669"/>
    <property type="project" value="UniProtKB-ARBA"/>
</dbReference>
<accession>A0A0A2FXW2</accession>
<dbReference type="STRING" id="393921.HQ45_00115"/>
<dbReference type="EMBL" id="LS483447">
    <property type="protein sequence ID" value="SQH73073.1"/>
    <property type="molecule type" value="Genomic_DNA"/>
</dbReference>
<dbReference type="OrthoDB" id="9792301at2"/>
<dbReference type="InterPro" id="IPR006683">
    <property type="entry name" value="Thioestr_dom"/>
</dbReference>
<reference evidence="3 5" key="2">
    <citation type="submission" date="2018-06" db="EMBL/GenBank/DDBJ databases">
        <authorList>
            <consortium name="Pathogen Informatics"/>
            <person name="Doyle S."/>
        </authorList>
    </citation>
    <scope>NUCLEOTIDE SEQUENCE [LARGE SCALE GENOMIC DNA]</scope>
    <source>
        <strain evidence="3 5">NCTC12858</strain>
    </source>
</reference>
<feature type="domain" description="Thioesterase" evidence="1">
    <location>
        <begin position="59"/>
        <end position="137"/>
    </location>
</feature>
<protein>
    <recommendedName>
        <fullName evidence="1">Thioesterase domain-containing protein</fullName>
    </recommendedName>
</protein>
<evidence type="ECO:0000313" key="4">
    <source>
        <dbReference type="Proteomes" id="UP000030136"/>
    </source>
</evidence>
<proteinExistence type="predicted"/>
<reference evidence="2 4" key="1">
    <citation type="submission" date="2014-08" db="EMBL/GenBank/DDBJ databases">
        <title>Porphyromonas crevioricanis strain:COT-253_OH1447 Genome sequencing.</title>
        <authorList>
            <person name="Wallis C."/>
            <person name="Deusch O."/>
            <person name="O'Flynn C."/>
            <person name="Davis I."/>
            <person name="Jospin G."/>
            <person name="Darling A.E."/>
            <person name="Coil D.A."/>
            <person name="Alexiev A."/>
            <person name="Horsfall A."/>
            <person name="Kirkwood N."/>
            <person name="Harris S."/>
            <person name="Eisen J.A."/>
        </authorList>
    </citation>
    <scope>NUCLEOTIDE SEQUENCE [LARGE SCALE GENOMIC DNA]</scope>
    <source>
        <strain evidence="4">COT-253 OH1447</strain>
        <strain evidence="2">COT-253_OH1447</strain>
    </source>
</reference>
<dbReference type="AlphaFoldDB" id="A0A0A2FXW2"/>
<keyword evidence="5" id="KW-1185">Reference proteome</keyword>
<dbReference type="SUPFAM" id="SSF54637">
    <property type="entry name" value="Thioesterase/thiol ester dehydrase-isomerase"/>
    <property type="match status" value="1"/>
</dbReference>
<evidence type="ECO:0000313" key="5">
    <source>
        <dbReference type="Proteomes" id="UP000249300"/>
    </source>
</evidence>
<dbReference type="Proteomes" id="UP000249300">
    <property type="component" value="Chromosome 1"/>
</dbReference>
<sequence>MQKTYIQQYYDEDYQHCFGCGPKNPDGLHIKSYPSEDLQTTYCHYTPAPAYSGGHPSKVYGGMIAMLFDCHGTASAAYFFMVNNGGKYGEEQMRRFVTAHLSINYRKPTPQSEELKLVAVAEEIGERKVRLKMLLYASGNLCADAEMVAVGL</sequence>